<comment type="caution">
    <text evidence="1">The sequence shown here is derived from an EMBL/GenBank/DDBJ whole genome shotgun (WGS) entry which is preliminary data.</text>
</comment>
<dbReference type="Gene3D" id="1.25.40.10">
    <property type="entry name" value="Tetratricopeptide repeat domain"/>
    <property type="match status" value="1"/>
</dbReference>
<dbReference type="EMBL" id="CAJNOW010017421">
    <property type="protein sequence ID" value="CAF1657325.1"/>
    <property type="molecule type" value="Genomic_DNA"/>
</dbReference>
<dbReference type="AlphaFoldDB" id="A0A816ETG8"/>
<dbReference type="InterPro" id="IPR011990">
    <property type="entry name" value="TPR-like_helical_dom_sf"/>
</dbReference>
<gene>
    <name evidence="2" type="ORF">BYL167_LOCUS16408</name>
    <name evidence="1" type="ORF">KQP761_LOCUS31243</name>
</gene>
<protein>
    <submittedName>
        <fullName evidence="1">Uncharacterized protein</fullName>
    </submittedName>
</protein>
<evidence type="ECO:0000313" key="1">
    <source>
        <dbReference type="EMBL" id="CAF1657325.1"/>
    </source>
</evidence>
<dbReference type="Proteomes" id="UP000663834">
    <property type="component" value="Unassembled WGS sequence"/>
</dbReference>
<dbReference type="Proteomes" id="UP000681967">
    <property type="component" value="Unassembled WGS sequence"/>
</dbReference>
<proteinExistence type="predicted"/>
<dbReference type="OrthoDB" id="5986190at2759"/>
<evidence type="ECO:0000313" key="2">
    <source>
        <dbReference type="EMBL" id="CAF4050520.1"/>
    </source>
</evidence>
<name>A0A816ETG8_9BILA</name>
<organism evidence="1 3">
    <name type="scientific">Rotaria magnacalcarata</name>
    <dbReference type="NCBI Taxonomy" id="392030"/>
    <lineage>
        <taxon>Eukaryota</taxon>
        <taxon>Metazoa</taxon>
        <taxon>Spiralia</taxon>
        <taxon>Gnathifera</taxon>
        <taxon>Rotifera</taxon>
        <taxon>Eurotatoria</taxon>
        <taxon>Bdelloidea</taxon>
        <taxon>Philodinida</taxon>
        <taxon>Philodinidae</taxon>
        <taxon>Rotaria</taxon>
    </lineage>
</organism>
<reference evidence="1" key="1">
    <citation type="submission" date="2021-02" db="EMBL/GenBank/DDBJ databases">
        <authorList>
            <person name="Nowell W R."/>
        </authorList>
    </citation>
    <scope>NUCLEOTIDE SEQUENCE</scope>
</reference>
<accession>A0A816ETG8</accession>
<dbReference type="EMBL" id="CAJOBH010006271">
    <property type="protein sequence ID" value="CAF4050520.1"/>
    <property type="molecule type" value="Genomic_DNA"/>
</dbReference>
<evidence type="ECO:0000313" key="3">
    <source>
        <dbReference type="Proteomes" id="UP000663834"/>
    </source>
</evidence>
<sequence>MSEKCLAISDYYQANCIIALADLFYQQGNKMKPIKYCRKKLFWYRKRLLSNCLSLTYILMKIGELYDDNHHKNGHYLETALHFFEKNFHLEYATTADCFMLIAQHYQNQNLKLETLKYYKRVIDKRKNFIP</sequence>